<dbReference type="Proteomes" id="UP001152836">
    <property type="component" value="Unassembled WGS sequence"/>
</dbReference>
<dbReference type="PROSITE" id="PS50297">
    <property type="entry name" value="ANK_REP_REGION"/>
    <property type="match status" value="2"/>
</dbReference>
<feature type="coiled-coil region" evidence="4">
    <location>
        <begin position="347"/>
        <end position="388"/>
    </location>
</feature>
<dbReference type="InterPro" id="IPR000048">
    <property type="entry name" value="IQ_motif_EF-hand-BS"/>
</dbReference>
<name>A0AAU9ZFZ6_PHORO</name>
<dbReference type="PROSITE" id="PS50088">
    <property type="entry name" value="ANK_REPEAT"/>
    <property type="match status" value="2"/>
</dbReference>
<dbReference type="Pfam" id="PF00612">
    <property type="entry name" value="IQ"/>
    <property type="match status" value="1"/>
</dbReference>
<dbReference type="PROSITE" id="PS50096">
    <property type="entry name" value="IQ"/>
    <property type="match status" value="1"/>
</dbReference>
<keyword evidence="2 3" id="KW-0040">ANK repeat</keyword>
<evidence type="ECO:0000313" key="6">
    <source>
        <dbReference type="EMBL" id="CAH6791050.1"/>
    </source>
</evidence>
<dbReference type="InterPro" id="IPR002110">
    <property type="entry name" value="Ankyrin_rpt"/>
</dbReference>
<dbReference type="Pfam" id="PF12796">
    <property type="entry name" value="Ank_2"/>
    <property type="match status" value="1"/>
</dbReference>
<evidence type="ECO:0000256" key="3">
    <source>
        <dbReference type="PROSITE-ProRule" id="PRU00023"/>
    </source>
</evidence>
<dbReference type="AlphaFoldDB" id="A0AAU9ZFZ6"/>
<feature type="repeat" description="ANK" evidence="3">
    <location>
        <begin position="217"/>
        <end position="249"/>
    </location>
</feature>
<accession>A0AAU9ZFZ6</accession>
<feature type="compositionally biased region" description="Low complexity" evidence="5">
    <location>
        <begin position="1"/>
        <end position="18"/>
    </location>
</feature>
<feature type="region of interest" description="Disordered" evidence="5">
    <location>
        <begin position="1"/>
        <end position="31"/>
    </location>
</feature>
<keyword evidence="4" id="KW-0175">Coiled coil</keyword>
<dbReference type="InterPro" id="IPR036770">
    <property type="entry name" value="Ankyrin_rpt-contain_sf"/>
</dbReference>
<evidence type="ECO:0000313" key="7">
    <source>
        <dbReference type="Proteomes" id="UP001152836"/>
    </source>
</evidence>
<sequence length="603" mass="66926">MSSKKGGPKAAPGKRQAPLPGSKLRAAAAPTAEDKAATIIQCAFRQHLARKELARRQQERQEYLDEMEKLQREAYLALVRREQEAARRQREQEEAAERARREELQRRHRLLEAAFEGDLGEIRAVLKEVRAAAAGGREGVGTRVTLPCAQVDQLLTREGVGHDEAGKARRMQRRVATVECEDSHGNTPLSEAAAGGQPLAIQLLAELGASPNSKGAFGRTPLYRAAFGGHLEAVEVLLKLGADPRVYADDGSTPEQVASLATVASVLHSWDLSLTEAMLQNMEAEQQRRAQEVQKHKETEAKRINLKVQQLAKEQQRCHKELQQAYCELNRRIMEHDKCERKCMGKTELTLQAIKDAEAQVDRLRQEAQKAEETLAMARLELREQTQEGGQGCDGAAGGLGEVMPGRGFAVGFSISHVLQTNPSTEEEMAAPGLQCKVTELHDVLMKDVGDRIRADGRWPLVIDPSGQAATFLRYQDTNYVDTVNPEHLRPETIRLALLGALRYGKPLVFDLREVDLFPAVQQQLEAVQPGLAQALLSRGLLAQEGYLSLLRPTDGPEYDPSQFQEARLEHFRLFFVTRVQWPPADQLQTLLPVRVQLSSGGF</sequence>
<dbReference type="CDD" id="cd23767">
    <property type="entry name" value="IQCD"/>
    <property type="match status" value="1"/>
</dbReference>
<dbReference type="SUPFAM" id="SSF48403">
    <property type="entry name" value="Ankyrin repeat"/>
    <property type="match status" value="1"/>
</dbReference>
<gene>
    <name evidence="6" type="primary">Iqank1</name>
    <name evidence="6" type="ORF">PHOROB_LOCUS8261</name>
</gene>
<protein>
    <submittedName>
        <fullName evidence="6">Iqank1 protein</fullName>
    </submittedName>
</protein>
<feature type="coiled-coil region" evidence="4">
    <location>
        <begin position="274"/>
        <end position="302"/>
    </location>
</feature>
<dbReference type="Gene3D" id="1.25.40.20">
    <property type="entry name" value="Ankyrin repeat-containing domain"/>
    <property type="match status" value="1"/>
</dbReference>
<dbReference type="Gene3D" id="3.40.50.300">
    <property type="entry name" value="P-loop containing nucleotide triphosphate hydrolases"/>
    <property type="match status" value="1"/>
</dbReference>
<dbReference type="PANTHER" id="PTHR24198:SF165">
    <property type="entry name" value="ANKYRIN REPEAT-CONTAINING PROTEIN-RELATED"/>
    <property type="match status" value="1"/>
</dbReference>
<dbReference type="InterPro" id="IPR027417">
    <property type="entry name" value="P-loop_NTPase"/>
</dbReference>
<comment type="caution">
    <text evidence="6">The sequence shown here is derived from an EMBL/GenBank/DDBJ whole genome shotgun (WGS) entry which is preliminary data.</text>
</comment>
<evidence type="ECO:0000256" key="2">
    <source>
        <dbReference type="ARBA" id="ARBA00023043"/>
    </source>
</evidence>
<proteinExistence type="predicted"/>
<dbReference type="PANTHER" id="PTHR24198">
    <property type="entry name" value="ANKYRIN REPEAT AND PROTEIN KINASE DOMAIN-CONTAINING PROTEIN"/>
    <property type="match status" value="1"/>
</dbReference>
<reference evidence="6" key="1">
    <citation type="submission" date="2022-06" db="EMBL/GenBank/DDBJ databases">
        <authorList>
            <person name="Andreotti S."/>
            <person name="Wyler E."/>
        </authorList>
    </citation>
    <scope>NUCLEOTIDE SEQUENCE</scope>
</reference>
<dbReference type="EMBL" id="CALSGD010001443">
    <property type="protein sequence ID" value="CAH6791050.1"/>
    <property type="molecule type" value="Genomic_DNA"/>
</dbReference>
<evidence type="ECO:0000256" key="4">
    <source>
        <dbReference type="SAM" id="Coils"/>
    </source>
</evidence>
<feature type="coiled-coil region" evidence="4">
    <location>
        <begin position="53"/>
        <end position="114"/>
    </location>
</feature>
<keyword evidence="1" id="KW-0677">Repeat</keyword>
<evidence type="ECO:0000256" key="5">
    <source>
        <dbReference type="SAM" id="MobiDB-lite"/>
    </source>
</evidence>
<evidence type="ECO:0000256" key="1">
    <source>
        <dbReference type="ARBA" id="ARBA00022737"/>
    </source>
</evidence>
<organism evidence="6 7">
    <name type="scientific">Phodopus roborovskii</name>
    <name type="common">Roborovski's desert hamster</name>
    <name type="synonym">Cricetulus roborovskii</name>
    <dbReference type="NCBI Taxonomy" id="109678"/>
    <lineage>
        <taxon>Eukaryota</taxon>
        <taxon>Metazoa</taxon>
        <taxon>Chordata</taxon>
        <taxon>Craniata</taxon>
        <taxon>Vertebrata</taxon>
        <taxon>Euteleostomi</taxon>
        <taxon>Mammalia</taxon>
        <taxon>Eutheria</taxon>
        <taxon>Euarchontoglires</taxon>
        <taxon>Glires</taxon>
        <taxon>Rodentia</taxon>
        <taxon>Myomorpha</taxon>
        <taxon>Muroidea</taxon>
        <taxon>Cricetidae</taxon>
        <taxon>Cricetinae</taxon>
        <taxon>Phodopus</taxon>
    </lineage>
</organism>
<feature type="repeat" description="ANK" evidence="3">
    <location>
        <begin position="184"/>
        <end position="216"/>
    </location>
</feature>
<dbReference type="SMART" id="SM00248">
    <property type="entry name" value="ANK"/>
    <property type="match status" value="2"/>
</dbReference>
<keyword evidence="7" id="KW-1185">Reference proteome</keyword>